<evidence type="ECO:0000313" key="2">
    <source>
        <dbReference type="Proteomes" id="UP000814033"/>
    </source>
</evidence>
<keyword evidence="2" id="KW-1185">Reference proteome</keyword>
<gene>
    <name evidence="1" type="ORF">FA95DRAFT_884515</name>
</gene>
<name>A0ACB8R8D3_9AGAM</name>
<sequence>MPIHYDIDVSYCTCARIHIHIDVLVLLVRSRFHQTPRQTPDGECPAHASSLFGPRGRARVDGRHGTTPRGSPSTLCGGASTYILRDGAVLRPRPPRSIPANAIPAPPDACFALVERAAVLRRCASQEPSHPVDRGRALVDCTPWHATNTRGSPPPVASTSILRASRRCNTPARRPRPPRWITARPAGVNTGILTSSHALSSSSSEGGNTPPRPARSLRKPPPIAPWPVPINQFCAIAYYSMHNCPTSVDPGPTVASLNPPPTHPAQRSARAGPPQIARDDIDGDLRLLASSSSGAARITFNYSDGSVGSLLARRDGGEEGAALRPWSAPATGSSVARASWSLVCHKRCRMLPWAVGARSAWWEATDTSRPVPNHHMHQEGRSSVCSSRNITSRRSEQGTEPIASYCTRTPRTEHRKTPGIELQRLHLGSAGRDVTVTVTRGRDELGGPALVRPASTGIASRILPEEFELSTTGDGSWASDDRCAPRRHSVGGRRSGHAPACG</sequence>
<protein>
    <submittedName>
        <fullName evidence="1">Uncharacterized protein</fullName>
    </submittedName>
</protein>
<dbReference type="Proteomes" id="UP000814033">
    <property type="component" value="Unassembled WGS sequence"/>
</dbReference>
<organism evidence="1 2">
    <name type="scientific">Auriscalpium vulgare</name>
    <dbReference type="NCBI Taxonomy" id="40419"/>
    <lineage>
        <taxon>Eukaryota</taxon>
        <taxon>Fungi</taxon>
        <taxon>Dikarya</taxon>
        <taxon>Basidiomycota</taxon>
        <taxon>Agaricomycotina</taxon>
        <taxon>Agaricomycetes</taxon>
        <taxon>Russulales</taxon>
        <taxon>Auriscalpiaceae</taxon>
        <taxon>Auriscalpium</taxon>
    </lineage>
</organism>
<reference evidence="1" key="2">
    <citation type="journal article" date="2022" name="New Phytol.">
        <title>Evolutionary transition to the ectomycorrhizal habit in the genomes of a hyperdiverse lineage of mushroom-forming fungi.</title>
        <authorList>
            <person name="Looney B."/>
            <person name="Miyauchi S."/>
            <person name="Morin E."/>
            <person name="Drula E."/>
            <person name="Courty P.E."/>
            <person name="Kohler A."/>
            <person name="Kuo A."/>
            <person name="LaButti K."/>
            <person name="Pangilinan J."/>
            <person name="Lipzen A."/>
            <person name="Riley R."/>
            <person name="Andreopoulos W."/>
            <person name="He G."/>
            <person name="Johnson J."/>
            <person name="Nolan M."/>
            <person name="Tritt A."/>
            <person name="Barry K.W."/>
            <person name="Grigoriev I.V."/>
            <person name="Nagy L.G."/>
            <person name="Hibbett D."/>
            <person name="Henrissat B."/>
            <person name="Matheny P.B."/>
            <person name="Labbe J."/>
            <person name="Martin F.M."/>
        </authorList>
    </citation>
    <scope>NUCLEOTIDE SEQUENCE</scope>
    <source>
        <strain evidence="1">FP105234-sp</strain>
    </source>
</reference>
<dbReference type="EMBL" id="MU276201">
    <property type="protein sequence ID" value="KAI0040375.1"/>
    <property type="molecule type" value="Genomic_DNA"/>
</dbReference>
<accession>A0ACB8R8D3</accession>
<comment type="caution">
    <text evidence="1">The sequence shown here is derived from an EMBL/GenBank/DDBJ whole genome shotgun (WGS) entry which is preliminary data.</text>
</comment>
<proteinExistence type="predicted"/>
<evidence type="ECO:0000313" key="1">
    <source>
        <dbReference type="EMBL" id="KAI0040375.1"/>
    </source>
</evidence>
<reference evidence="1" key="1">
    <citation type="submission" date="2021-02" db="EMBL/GenBank/DDBJ databases">
        <authorList>
            <consortium name="DOE Joint Genome Institute"/>
            <person name="Ahrendt S."/>
            <person name="Looney B.P."/>
            <person name="Miyauchi S."/>
            <person name="Morin E."/>
            <person name="Drula E."/>
            <person name="Courty P.E."/>
            <person name="Chicoki N."/>
            <person name="Fauchery L."/>
            <person name="Kohler A."/>
            <person name="Kuo A."/>
            <person name="Labutti K."/>
            <person name="Pangilinan J."/>
            <person name="Lipzen A."/>
            <person name="Riley R."/>
            <person name="Andreopoulos W."/>
            <person name="He G."/>
            <person name="Johnson J."/>
            <person name="Barry K.W."/>
            <person name="Grigoriev I.V."/>
            <person name="Nagy L."/>
            <person name="Hibbett D."/>
            <person name="Henrissat B."/>
            <person name="Matheny P.B."/>
            <person name="Labbe J."/>
            <person name="Martin F."/>
        </authorList>
    </citation>
    <scope>NUCLEOTIDE SEQUENCE</scope>
    <source>
        <strain evidence="1">FP105234-sp</strain>
    </source>
</reference>